<evidence type="ECO:0000256" key="11">
    <source>
        <dbReference type="ARBA" id="ARBA00032010"/>
    </source>
</evidence>
<dbReference type="SMART" id="SM01281">
    <property type="entry name" value="Med12"/>
    <property type="match status" value="1"/>
</dbReference>
<sequence length="1393" mass="156630">MSTVRPDNIRPPPRSSTIQSLARPPIRSLSQDISQTHQTPQRQVSFDLATLKSLESPAKRPKLVHDGFLQRARDRTQIETIDLEALSAGISIETKAKDAPYKLPPFPSRPGCELQRAQLPGHSFTNNKEPVSEKPYILEAPNTTPRYADKREFECTQTYPVLNETGPADFFPWTGDKAEDTLNEHTIKNGYFDKAATPQNESTHARPTLWPKIRNKSGLEMLSSLFVMTLQQRQKFGAVSTISTFKPPPRATLTEPKREIWLKDLADSKIPLRRLSRTIPHGIRGKALLDQCMAKRIPLDRAIWLVKCVGANEIRAFKRKGPTILASGSEAKWVYEWTDNIQEFLNALIDSCGAQDWTDNSNYGFQLMGNVYAEGLLDKEQFLEWIIDSLQIAVNHKLPIWLLVIQMYWSEMALCRKFGKKLAAALCEQATLLHEQVVPANQDLWDKIWELMEKLMIESPACFLLPKQWPAYIAPLKAAASECMDTFEEIQGHNEELANFACMPQAQDPNQQIIDLLDAKDAAYDIKKTSRRCLSTCPGIVLLVTTTCRWATTIYRPGFANMYLALRLLRRWAKPDLNLEPIIFQFIRSCVDVFDLDKQKLFRFVAEFIRSKHISVSKYLQWIMAQGDPVILEKEVLLQAPLYDLPDHTRNLCQMVLDCQLPLDSAVSELQDTISSRLFNDAMVDEDLDCKPILTLRLPEQHQLAHWLRRLLLSHADAEGLLASFEDLKTICQILETMDDYAVFADALEVYAEIGHVDLLPVVLDALNMHFECFHAIGATEGICDTVLQRMEEVIDRSIAQKPLIMSLVDLVKRLPRRSRTLAVLQKELSVCEPKSIIAVCSPVSDAMGETQEDVTFFEEVEILFSSGSSMDRAPITRIFTDIVKRLEASWTNEVLTSISLVELLVRLKSFNGEVFSVLMPAWIDTILTGRQDVKDLLAILICGDLLDIQQLYIGVITQTTKKGAIPKIALVELLDLLLETPNIPRAYRLRADVISMVRNDPVTVARFLGLVLEWNNSSITSRPGFRELIQRLALHDPAVQSFFSKSKSVLLADLALGLPSEPGFIQSLPNILCYFNSKLCVGKLKQLLNEDVNLDLTNLPLDIIAKVMQEKQHSIEPWKEVLPYLPPPAALKMHKLIFSSFLENASETGNDADDALLHLLGIIQHNAEPQDLASTFTLLSDSLSKLQASLSKSSISDDIPISSLRPRLILLLRLLSIHTDVLAQAQIPSTTILHLCLNLTSLYSNPLLFSDRIIRHTLTNTITLLSDVLPNEIRQQTIHILHHHNIIFPQLDFLFGPPLQNSANSTLRLIPISNTDTIQHSKDKSKPVSSGQPSSAASSSLGTNSSKEPQSTSSSQPFTLHRWEMVQDATPVIGDNDTSLSLTFFGARKAVL</sequence>
<dbReference type="EMBL" id="CAJPDQ010000007">
    <property type="protein sequence ID" value="CAF9912592.1"/>
    <property type="molecule type" value="Genomic_DNA"/>
</dbReference>
<dbReference type="Pfam" id="PF09497">
    <property type="entry name" value="Med12"/>
    <property type="match status" value="1"/>
</dbReference>
<name>A0A8H3I2J1_9LECA</name>
<gene>
    <name evidence="14" type="ORF">GOMPHAMPRED_007702</name>
</gene>
<evidence type="ECO:0000259" key="13">
    <source>
        <dbReference type="SMART" id="SM01281"/>
    </source>
</evidence>
<dbReference type="Pfam" id="PF25326">
    <property type="entry name" value="ARM_SRB8"/>
    <property type="match status" value="1"/>
</dbReference>
<dbReference type="InterPro" id="IPR019035">
    <property type="entry name" value="Mediator_Med12"/>
</dbReference>
<organism evidence="14 15">
    <name type="scientific">Gomphillus americanus</name>
    <dbReference type="NCBI Taxonomy" id="1940652"/>
    <lineage>
        <taxon>Eukaryota</taxon>
        <taxon>Fungi</taxon>
        <taxon>Dikarya</taxon>
        <taxon>Ascomycota</taxon>
        <taxon>Pezizomycotina</taxon>
        <taxon>Lecanoromycetes</taxon>
        <taxon>OSLEUM clade</taxon>
        <taxon>Ostropomycetidae</taxon>
        <taxon>Ostropales</taxon>
        <taxon>Graphidaceae</taxon>
        <taxon>Gomphilloideae</taxon>
        <taxon>Gomphillus</taxon>
    </lineage>
</organism>
<evidence type="ECO:0000313" key="15">
    <source>
        <dbReference type="Proteomes" id="UP000664169"/>
    </source>
</evidence>
<feature type="domain" description="Mediator complex subunit Med12" evidence="13">
    <location>
        <begin position="244"/>
        <end position="307"/>
    </location>
</feature>
<keyword evidence="7" id="KW-0010">Activator</keyword>
<protein>
    <recommendedName>
        <fullName evidence="4">Mediator of RNA polymerase II transcription subunit 12</fullName>
    </recommendedName>
    <alternativeName>
        <fullName evidence="11">Mediator complex subunit 12</fullName>
    </alternativeName>
</protein>
<keyword evidence="9" id="KW-0539">Nucleus</keyword>
<evidence type="ECO:0000256" key="2">
    <source>
        <dbReference type="ARBA" id="ARBA00010289"/>
    </source>
</evidence>
<comment type="caution">
    <text evidence="14">The sequence shown here is derived from an EMBL/GenBank/DDBJ whole genome shotgun (WGS) entry which is preliminary data.</text>
</comment>
<dbReference type="GO" id="GO:0003712">
    <property type="term" value="F:transcription coregulator activity"/>
    <property type="evidence" value="ECO:0007669"/>
    <property type="project" value="InterPro"/>
</dbReference>
<reference evidence="14" key="1">
    <citation type="submission" date="2021-03" db="EMBL/GenBank/DDBJ databases">
        <authorList>
            <person name="Tagirdzhanova G."/>
        </authorList>
    </citation>
    <scope>NUCLEOTIDE SEQUENCE</scope>
</reference>
<proteinExistence type="inferred from homology"/>
<comment type="subunit">
    <text evidence="3">Component of the SRB8-11 complex, which itself associates with the Mediator complex.</text>
</comment>
<evidence type="ECO:0000256" key="10">
    <source>
        <dbReference type="ARBA" id="ARBA00025661"/>
    </source>
</evidence>
<feature type="region of interest" description="Disordered" evidence="12">
    <location>
        <begin position="1319"/>
        <end position="1359"/>
    </location>
</feature>
<dbReference type="GO" id="GO:0016592">
    <property type="term" value="C:mediator complex"/>
    <property type="evidence" value="ECO:0007669"/>
    <property type="project" value="InterPro"/>
</dbReference>
<evidence type="ECO:0000256" key="6">
    <source>
        <dbReference type="ARBA" id="ARBA00023015"/>
    </source>
</evidence>
<evidence type="ECO:0000256" key="9">
    <source>
        <dbReference type="ARBA" id="ARBA00023242"/>
    </source>
</evidence>
<feature type="compositionally biased region" description="Low complexity" evidence="12">
    <location>
        <begin position="1330"/>
        <end position="1358"/>
    </location>
</feature>
<feature type="region of interest" description="Disordered" evidence="12">
    <location>
        <begin position="1"/>
        <end position="42"/>
    </location>
</feature>
<keyword evidence="5" id="KW-0678">Repressor</keyword>
<evidence type="ECO:0000256" key="7">
    <source>
        <dbReference type="ARBA" id="ARBA00023159"/>
    </source>
</evidence>
<dbReference type="GO" id="GO:0006357">
    <property type="term" value="P:regulation of transcription by RNA polymerase II"/>
    <property type="evidence" value="ECO:0007669"/>
    <property type="project" value="InterPro"/>
</dbReference>
<accession>A0A8H3I2J1</accession>
<dbReference type="Proteomes" id="UP000664169">
    <property type="component" value="Unassembled WGS sequence"/>
</dbReference>
<evidence type="ECO:0000313" key="14">
    <source>
        <dbReference type="EMBL" id="CAF9912592.1"/>
    </source>
</evidence>
<evidence type="ECO:0000256" key="1">
    <source>
        <dbReference type="ARBA" id="ARBA00004123"/>
    </source>
</evidence>
<evidence type="ECO:0000256" key="4">
    <source>
        <dbReference type="ARBA" id="ARBA00019622"/>
    </source>
</evidence>
<keyword evidence="8" id="KW-0804">Transcription</keyword>
<comment type="similarity">
    <text evidence="2">Belongs to the Mediator complex subunit 12 family.</text>
</comment>
<dbReference type="PANTHER" id="PTHR46567">
    <property type="entry name" value="MEDIATOR OF RNA POLYMERASE II TRANSCRIPTION SUBUNIT 12"/>
    <property type="match status" value="1"/>
</dbReference>
<dbReference type="OrthoDB" id="20828at2759"/>
<evidence type="ECO:0000256" key="5">
    <source>
        <dbReference type="ARBA" id="ARBA00022491"/>
    </source>
</evidence>
<dbReference type="InterPro" id="IPR057344">
    <property type="entry name" value="ARM_SRB8"/>
</dbReference>
<evidence type="ECO:0000256" key="3">
    <source>
        <dbReference type="ARBA" id="ARBA00011629"/>
    </source>
</evidence>
<keyword evidence="15" id="KW-1185">Reference proteome</keyword>
<feature type="compositionally biased region" description="Polar residues" evidence="12">
    <location>
        <begin position="28"/>
        <end position="42"/>
    </location>
</feature>
<evidence type="ECO:0000256" key="12">
    <source>
        <dbReference type="SAM" id="MobiDB-lite"/>
    </source>
</evidence>
<keyword evidence="6" id="KW-0805">Transcription regulation</keyword>
<comment type="subcellular location">
    <subcellularLocation>
        <location evidence="1">Nucleus</location>
    </subcellularLocation>
</comment>
<evidence type="ECO:0000256" key="8">
    <source>
        <dbReference type="ARBA" id="ARBA00023163"/>
    </source>
</evidence>
<dbReference type="PANTHER" id="PTHR46567:SF1">
    <property type="entry name" value="MEDIATOR OF RNA POLYMERASE II TRANSCRIPTION SUBUNIT 12"/>
    <property type="match status" value="1"/>
</dbReference>
<comment type="function">
    <text evidence="10">Component of the SRB8-11 complex. The SRB8-11 complex is a regulatory module of the Mediator complex which is itself involved in regulation of basal and activated RNA polymerase II-dependent transcription. The SRB8-11 complex may be involved in the transcriptional repression of a subset of genes regulated by Mediator. It may inhibit the association of the Mediator complex with RNA polymerase II to form the holoenzyme complex.</text>
</comment>